<evidence type="ECO:0000313" key="1">
    <source>
        <dbReference type="EMBL" id="PDV97829.1"/>
    </source>
</evidence>
<comment type="caution">
    <text evidence="1">The sequence shown here is derived from an EMBL/GenBank/DDBJ whole genome shotgun (WGS) entry which is preliminary data.</text>
</comment>
<dbReference type="EMBL" id="LYXE01000122">
    <property type="protein sequence ID" value="PDV97829.1"/>
    <property type="molecule type" value="Genomic_DNA"/>
</dbReference>
<protein>
    <submittedName>
        <fullName evidence="1">Uncharacterized protein</fullName>
    </submittedName>
</protein>
<keyword evidence="2" id="KW-1185">Reference proteome</keyword>
<organism evidence="1 2">
    <name type="scientific">Candidatus Chloroploca asiatica</name>
    <dbReference type="NCBI Taxonomy" id="1506545"/>
    <lineage>
        <taxon>Bacteria</taxon>
        <taxon>Bacillati</taxon>
        <taxon>Chloroflexota</taxon>
        <taxon>Chloroflexia</taxon>
        <taxon>Chloroflexales</taxon>
        <taxon>Chloroflexineae</taxon>
        <taxon>Oscillochloridaceae</taxon>
        <taxon>Candidatus Chloroploca</taxon>
    </lineage>
</organism>
<proteinExistence type="predicted"/>
<name>A0A2H3L3W1_9CHLR</name>
<dbReference type="RefSeq" id="WP_097654097.1">
    <property type="nucleotide sequence ID" value="NZ_LYXE01000122.1"/>
</dbReference>
<dbReference type="Proteomes" id="UP000220922">
    <property type="component" value="Unassembled WGS sequence"/>
</dbReference>
<gene>
    <name evidence="1" type="ORF">A9Q02_17425</name>
</gene>
<dbReference type="AlphaFoldDB" id="A0A2H3L3W1"/>
<accession>A0A2H3L3W1</accession>
<sequence>MTHGEQRLLEEGWDVLVERLGLAEATRFVMLLDRRTGGALQHLRIIWSSAPHQARQSTAPSSTLQQFDR</sequence>
<dbReference type="OrthoDB" id="164979at2"/>
<reference evidence="1 2" key="1">
    <citation type="submission" date="2016-05" db="EMBL/GenBank/DDBJ databases">
        <authorList>
            <person name="Lavstsen T."/>
            <person name="Jespersen J.S."/>
        </authorList>
    </citation>
    <scope>NUCLEOTIDE SEQUENCE [LARGE SCALE GENOMIC DNA]</scope>
    <source>
        <strain evidence="1 2">B7-9</strain>
    </source>
</reference>
<evidence type="ECO:0000313" key="2">
    <source>
        <dbReference type="Proteomes" id="UP000220922"/>
    </source>
</evidence>